<dbReference type="GO" id="GO:0030246">
    <property type="term" value="F:carbohydrate binding"/>
    <property type="evidence" value="ECO:0007669"/>
    <property type="project" value="InterPro"/>
</dbReference>
<dbReference type="GO" id="GO:0008422">
    <property type="term" value="F:beta-glucosidase activity"/>
    <property type="evidence" value="ECO:0007669"/>
    <property type="project" value="UniProtKB-EC"/>
</dbReference>
<evidence type="ECO:0000256" key="7">
    <source>
        <dbReference type="ARBA" id="ARBA00014002"/>
    </source>
</evidence>
<comment type="subcellular location">
    <subcellularLocation>
        <location evidence="2">Cytoplasm</location>
        <location evidence="2">Cytosol</location>
    </subcellularLocation>
    <subcellularLocation>
        <location evidence="3">Secreted</location>
    </subcellularLocation>
</comment>
<dbReference type="PANTHER" id="PTHR22762:SF67">
    <property type="entry name" value="ALPHA_BETA-GLUCOSIDASE AGDC-RELATED"/>
    <property type="match status" value="1"/>
</dbReference>
<dbReference type="PROSITE" id="PS00129">
    <property type="entry name" value="GLYCOSYL_HYDROL_F31_1"/>
    <property type="match status" value="1"/>
</dbReference>
<dbReference type="Gene3D" id="2.60.40.1760">
    <property type="entry name" value="glycosyl hydrolase (family 31)"/>
    <property type="match status" value="1"/>
</dbReference>
<keyword evidence="8" id="KW-0963">Cytoplasm</keyword>
<dbReference type="GO" id="GO:0000272">
    <property type="term" value="P:polysaccharide catabolic process"/>
    <property type="evidence" value="ECO:0007669"/>
    <property type="project" value="UniProtKB-KW"/>
</dbReference>
<dbReference type="Gene3D" id="2.60.40.1180">
    <property type="entry name" value="Golgi alpha-mannosidase II"/>
    <property type="match status" value="2"/>
</dbReference>
<evidence type="ECO:0000259" key="23">
    <source>
        <dbReference type="Pfam" id="PF01055"/>
    </source>
</evidence>
<evidence type="ECO:0000256" key="22">
    <source>
        <dbReference type="SAM" id="MobiDB-lite"/>
    </source>
</evidence>
<evidence type="ECO:0000256" key="18">
    <source>
        <dbReference type="ARBA" id="ARBA00044208"/>
    </source>
</evidence>
<evidence type="ECO:0000256" key="20">
    <source>
        <dbReference type="ARBA" id="ARBA00046432"/>
    </source>
</evidence>
<dbReference type="GO" id="GO:0005576">
    <property type="term" value="C:extracellular region"/>
    <property type="evidence" value="ECO:0007669"/>
    <property type="project" value="UniProtKB-SubCell"/>
</dbReference>
<dbReference type="SUPFAM" id="SSF51445">
    <property type="entry name" value="(Trans)glycosidases"/>
    <property type="match status" value="1"/>
</dbReference>
<evidence type="ECO:0000256" key="6">
    <source>
        <dbReference type="ARBA" id="ARBA00012744"/>
    </source>
</evidence>
<evidence type="ECO:0000256" key="8">
    <source>
        <dbReference type="ARBA" id="ARBA00022490"/>
    </source>
</evidence>
<dbReference type="InterPro" id="IPR030458">
    <property type="entry name" value="Glyco_hydro_31_AS"/>
</dbReference>
<evidence type="ECO:0000256" key="14">
    <source>
        <dbReference type="ARBA" id="ARBA00023295"/>
    </source>
</evidence>
<feature type="domain" description="Glycosyl hydrolase family 31 C-terminal" evidence="25">
    <location>
        <begin position="703"/>
        <end position="791"/>
    </location>
</feature>
<comment type="similarity">
    <text evidence="4 21">Belongs to the eIF-2B alpha/beta/delta subunits family.</text>
</comment>
<feature type="region of interest" description="Disordered" evidence="22">
    <location>
        <begin position="1264"/>
        <end position="1288"/>
    </location>
</feature>
<name>A0A8H7I115_9AGAM</name>
<evidence type="ECO:0000256" key="15">
    <source>
        <dbReference type="ARBA" id="ARBA00023316"/>
    </source>
</evidence>
<dbReference type="InterPro" id="IPR013780">
    <property type="entry name" value="Glyco_hydro_b"/>
</dbReference>
<reference evidence="26" key="1">
    <citation type="submission" date="2020-09" db="EMBL/GenBank/DDBJ databases">
        <title>Comparative genome analyses of four rice-infecting Rhizoctonia solani isolates reveal extensive enrichment of homogalacturonan modification genes.</title>
        <authorList>
            <person name="Lee D.-Y."/>
            <person name="Jeon J."/>
            <person name="Kim K.-T."/>
            <person name="Cheong K."/>
            <person name="Song H."/>
            <person name="Choi G."/>
            <person name="Ko J."/>
            <person name="Opiyo S.O."/>
            <person name="Zuo S."/>
            <person name="Madhav S."/>
            <person name="Lee Y.-H."/>
            <person name="Wang G.-L."/>
        </authorList>
    </citation>
    <scope>NUCLEOTIDE SEQUENCE</scope>
    <source>
        <strain evidence="26">AG1-IA WGL</strain>
    </source>
</reference>
<gene>
    <name evidence="26" type="ORF">RHS03_00988</name>
</gene>
<dbReference type="CDD" id="cd06602">
    <property type="entry name" value="GH31_MGAM_SI_GAA"/>
    <property type="match status" value="1"/>
</dbReference>
<dbReference type="Pfam" id="PF01055">
    <property type="entry name" value="Glyco_hydro_31_2nd"/>
    <property type="match status" value="1"/>
</dbReference>
<evidence type="ECO:0000259" key="24">
    <source>
        <dbReference type="Pfam" id="PF13802"/>
    </source>
</evidence>
<dbReference type="CDD" id="cd14752">
    <property type="entry name" value="GH31_N"/>
    <property type="match status" value="1"/>
</dbReference>
<evidence type="ECO:0000313" key="27">
    <source>
        <dbReference type="Proteomes" id="UP000602905"/>
    </source>
</evidence>
<keyword evidence="14" id="KW-0326">Glycosidase</keyword>
<dbReference type="GO" id="GO:0005829">
    <property type="term" value="C:cytosol"/>
    <property type="evidence" value="ECO:0007669"/>
    <property type="project" value="UniProtKB-SubCell"/>
</dbReference>
<dbReference type="InterPro" id="IPR042529">
    <property type="entry name" value="IF_2B-like_C"/>
</dbReference>
<comment type="function">
    <text evidence="17">Glucosidase involved in the degradation of cellulosic biomass. Has both alpha- and beta-glucosidase activity.</text>
</comment>
<dbReference type="InterPro" id="IPR025887">
    <property type="entry name" value="Glyco_hydro_31_N_dom"/>
</dbReference>
<sequence>MHLWSIVEPPSLPPSPGAAELVVFAMKTTLLTTLSLVGTALSTVPSLAENAPALIARQNTADPDSCKGYVAKNVKTNSNGLTADLTLAANCGIYGTDIQSLKLEVTYEDKDRVHVKIGDKAGKRYEVPEEVFPRSKSKVTASSANLVFKYVESPFSFSVSRKNTGEVLFDTKGSALVFEEQYLRLKTAVPNDANIYGLGEHTNTFRLDPTNTTRTLWNRDAYGISPGTNLYGAHPIYFEHRSTGTHAVLLLNSNGMDVKLRQGSLEYNTIGGILDLYFIGGNEGKSSPADVSRGYAKLAGLPAAVPYWGLGFHQCRYGYKDFVDVASVITNYSAAGIPLETMWTDIDYMYKRWVFTNDPEYFPTAKMREIVNYLHKHDQQYIVMVDPAVAYQPDKGYKAFDRGVKDDIFLKELNGSLHKGVVWPGVTVYPDWFHPKVDSYWTNEFKEYFSPQTGIDIDGVWIDMNEPASFCNYPCDNPDEQAVGNPPPRLTGPPDPNTPIFQNATKRSLETRQSTGINYNEPPYKIGNALPYLGDRTAHMDLKHANGLMEYDTHNLYGTMMSSKTRDAMLARRPGLKPLIITRSTFAGAGAKVGKWLGDNLSEWGQYRFSIAGMLAMTGIYQVPMVGSDVCGFGGNTTETLCARWAMLGAFQPFYRNHNGDTSISQEFYLWPSVAQAARNAISIRYQLLDYLYTAMQQAHEDGSPVLNSLWFKYPQDANTYAIDLQFFYGDSILVSPVTEENSTSVDIYLPKDIFYDFLTYQPVQGNGAKVSLTNVNFTSIPVHIKGGSVLPLRASSAMTTKALREKDFNIVVAPGTDGKATGQLYLDDGVSLDPKASTHLEMNYSNKQLTVKGSTGYKTNSKVGTVTFLGVNESPKAVYLNSNKADPSSWKYDSNAKTVSLTVGKALGGFTALHTVDPEWIVIKRPPSKMSGVPVKPENGQSPEIKRPGVAPLMQVPSLHNIVENEPVPPTRFDIHEAYTRILNSEDVASTMQQLLESLQRGAAILKSRSSNPLSLTAGCDLFIRYVTSLPQDTSATRSFEDHKEELVKQGRKYAQTTAATCRDTIAQHTLGVIKDDSIILTHSYSRVVMHALLYAHRQRRISVYVTEARPRGLGMKTYEALTAAGVPCTVVLDSAVAYVMDKVDLVLVGSEAVVESGGLINAVGSYQAALIAKASKVPFYALAESYKFLRLFPLSQHDLPYVGGIDRESLAFGSPTRSKFRPGPTESQKEKENKLVYQAFARPLISNYDPPVQGRSILPLPAHRRTPSREQPLPEHLVPPTPSVSLPATPSMSRNPSMKNFFDASTPTSAKGPHAVATMTKEQLAKNPEVDYTTPDLITLVFTDVGILTPEGVSQFLVGIYAD</sequence>
<dbReference type="Pfam" id="PF21365">
    <property type="entry name" value="Glyco_hydro_31_3rd"/>
    <property type="match status" value="1"/>
</dbReference>
<accession>A0A8H7I115</accession>
<dbReference type="SUPFAM" id="SSF51011">
    <property type="entry name" value="Glycosyl hydrolase domain"/>
    <property type="match status" value="1"/>
</dbReference>
<dbReference type="InterPro" id="IPR011013">
    <property type="entry name" value="Gal_mutarotase_sf_dom"/>
</dbReference>
<dbReference type="InterPro" id="IPR037171">
    <property type="entry name" value="NagB/RpiA_transferase-like"/>
</dbReference>
<feature type="domain" description="Glycoside hydrolase family 31 TIM barrel" evidence="23">
    <location>
        <begin position="302"/>
        <end position="695"/>
    </location>
</feature>
<evidence type="ECO:0000256" key="3">
    <source>
        <dbReference type="ARBA" id="ARBA00004613"/>
    </source>
</evidence>
<evidence type="ECO:0000256" key="2">
    <source>
        <dbReference type="ARBA" id="ARBA00004514"/>
    </source>
</evidence>
<evidence type="ECO:0000256" key="11">
    <source>
        <dbReference type="ARBA" id="ARBA00022801"/>
    </source>
</evidence>
<dbReference type="PANTHER" id="PTHR22762">
    <property type="entry name" value="ALPHA-GLUCOSIDASE"/>
    <property type="match status" value="1"/>
</dbReference>
<protein>
    <recommendedName>
        <fullName evidence="7">Probable alpha/beta-glucosidase agdC</fullName>
        <ecNumber evidence="6">3.2.1.21</ecNumber>
    </recommendedName>
    <alternativeName>
        <fullName evidence="18">Translation initiation factor eIF2B subunit alpha</fullName>
    </alternativeName>
    <alternativeName>
        <fullName evidence="19">eIF2B GDP-GTP exchange factor subunit alpha</fullName>
    </alternativeName>
</protein>
<feature type="non-terminal residue" evidence="26">
    <location>
        <position position="1"/>
    </location>
</feature>
<organism evidence="26 27">
    <name type="scientific">Rhizoctonia solani</name>
    <dbReference type="NCBI Taxonomy" id="456999"/>
    <lineage>
        <taxon>Eukaryota</taxon>
        <taxon>Fungi</taxon>
        <taxon>Dikarya</taxon>
        <taxon>Basidiomycota</taxon>
        <taxon>Agaricomycotina</taxon>
        <taxon>Agaricomycetes</taxon>
        <taxon>Cantharellales</taxon>
        <taxon>Ceratobasidiaceae</taxon>
        <taxon>Rhizoctonia</taxon>
    </lineage>
</organism>
<dbReference type="EC" id="3.2.1.21" evidence="6"/>
<keyword evidence="10" id="KW-0732">Signal</keyword>
<evidence type="ECO:0000256" key="16">
    <source>
        <dbReference type="ARBA" id="ARBA00023326"/>
    </source>
</evidence>
<keyword evidence="15" id="KW-0961">Cell wall biogenesis/degradation</keyword>
<evidence type="ECO:0000256" key="12">
    <source>
        <dbReference type="ARBA" id="ARBA00023180"/>
    </source>
</evidence>
<dbReference type="SUPFAM" id="SSF100950">
    <property type="entry name" value="NagB/RpiA/CoA transferase-like"/>
    <property type="match status" value="1"/>
</dbReference>
<dbReference type="Gene3D" id="3.40.50.10470">
    <property type="entry name" value="Translation initiation factor eif-2b, domain 2"/>
    <property type="match status" value="1"/>
</dbReference>
<evidence type="ECO:0000256" key="21">
    <source>
        <dbReference type="RuleBase" id="RU003814"/>
    </source>
</evidence>
<comment type="subunit">
    <text evidence="20">Component of the translation initiation factor 2B (eIF2B) complex which is a heterodecamer of two sets of five different subunits: alpha, beta, gamma, delta and epsilon. Subunits alpha, beta and delta comprise a regulatory subcomplex and subunits epsilon and gamma comprise a catalytic subcomplex. Within the complex, the hexameric regulatory complex resides at the center, with the two heterodimeric catalytic subcomplexes bound on opposite sides.</text>
</comment>
<keyword evidence="13" id="KW-0119">Carbohydrate metabolism</keyword>
<dbReference type="Gene3D" id="3.20.20.80">
    <property type="entry name" value="Glycosidases"/>
    <property type="match status" value="1"/>
</dbReference>
<evidence type="ECO:0000256" key="4">
    <source>
        <dbReference type="ARBA" id="ARBA00007251"/>
    </source>
</evidence>
<dbReference type="InterPro" id="IPR042528">
    <property type="entry name" value="elF-2B_alpha_N"/>
</dbReference>
<keyword evidence="16" id="KW-0624">Polysaccharide degradation</keyword>
<evidence type="ECO:0000313" key="26">
    <source>
        <dbReference type="EMBL" id="KAF8713176.1"/>
    </source>
</evidence>
<dbReference type="InterPro" id="IPR000322">
    <property type="entry name" value="Glyco_hydro_31_TIM"/>
</dbReference>
<dbReference type="Pfam" id="PF01008">
    <property type="entry name" value="IF-2B"/>
    <property type="match status" value="1"/>
</dbReference>
<keyword evidence="9" id="KW-0964">Secreted</keyword>
<proteinExistence type="inferred from homology"/>
<evidence type="ECO:0000256" key="17">
    <source>
        <dbReference type="ARBA" id="ARBA00025512"/>
    </source>
</evidence>
<comment type="similarity">
    <text evidence="5">Belongs to the glycosyl hydrolase 31 family.</text>
</comment>
<dbReference type="GO" id="GO:0071555">
    <property type="term" value="P:cell wall organization"/>
    <property type="evidence" value="ECO:0007669"/>
    <property type="project" value="UniProtKB-KW"/>
</dbReference>
<evidence type="ECO:0000256" key="5">
    <source>
        <dbReference type="ARBA" id="ARBA00007806"/>
    </source>
</evidence>
<comment type="caution">
    <text evidence="26">The sequence shown here is derived from an EMBL/GenBank/DDBJ whole genome shotgun (WGS) entry which is preliminary data.</text>
</comment>
<dbReference type="SUPFAM" id="SSF74650">
    <property type="entry name" value="Galactose mutarotase-like"/>
    <property type="match status" value="1"/>
</dbReference>
<dbReference type="Pfam" id="PF13802">
    <property type="entry name" value="Gal_mutarotas_2"/>
    <property type="match status" value="1"/>
</dbReference>
<comment type="catalytic activity">
    <reaction evidence="1">
        <text>Hydrolysis of terminal, non-reducing beta-D-glucosyl residues with release of beta-D-glucose.</text>
        <dbReference type="EC" id="3.2.1.21"/>
    </reaction>
</comment>
<dbReference type="Proteomes" id="UP000602905">
    <property type="component" value="Unassembled WGS sequence"/>
</dbReference>
<dbReference type="EMBL" id="JACYCD010000023">
    <property type="protein sequence ID" value="KAF8713176.1"/>
    <property type="molecule type" value="Genomic_DNA"/>
</dbReference>
<dbReference type="Gene3D" id="1.20.120.1070">
    <property type="entry name" value="Translation initiation factor eIF-2B, N-terminal domain"/>
    <property type="match status" value="1"/>
</dbReference>
<dbReference type="InterPro" id="IPR048395">
    <property type="entry name" value="Glyco_hydro_31_C"/>
</dbReference>
<evidence type="ECO:0000259" key="25">
    <source>
        <dbReference type="Pfam" id="PF21365"/>
    </source>
</evidence>
<dbReference type="InterPro" id="IPR000649">
    <property type="entry name" value="IF-2B-related"/>
</dbReference>
<evidence type="ECO:0000256" key="9">
    <source>
        <dbReference type="ARBA" id="ARBA00022525"/>
    </source>
</evidence>
<evidence type="ECO:0000256" key="13">
    <source>
        <dbReference type="ARBA" id="ARBA00023277"/>
    </source>
</evidence>
<keyword evidence="11 26" id="KW-0378">Hydrolase</keyword>
<feature type="domain" description="Glycoside hydrolase family 31 N-terminal" evidence="24">
    <location>
        <begin position="132"/>
        <end position="255"/>
    </location>
</feature>
<keyword evidence="12" id="KW-0325">Glycoprotein</keyword>
<evidence type="ECO:0000256" key="19">
    <source>
        <dbReference type="ARBA" id="ARBA00044236"/>
    </source>
</evidence>
<dbReference type="InterPro" id="IPR017853">
    <property type="entry name" value="GH"/>
</dbReference>
<evidence type="ECO:0000256" key="10">
    <source>
        <dbReference type="ARBA" id="ARBA00022729"/>
    </source>
</evidence>
<dbReference type="OrthoDB" id="10249309at2759"/>
<evidence type="ECO:0000256" key="1">
    <source>
        <dbReference type="ARBA" id="ARBA00000448"/>
    </source>
</evidence>